<dbReference type="AlphaFoldDB" id="A0A7J8ZFM2"/>
<protein>
    <submittedName>
        <fullName evidence="1">Uncharacterized protein</fullName>
    </submittedName>
</protein>
<comment type="caution">
    <text evidence="1">The sequence shown here is derived from an EMBL/GenBank/DDBJ whole genome shotgun (WGS) entry which is preliminary data.</text>
</comment>
<proteinExistence type="predicted"/>
<organism evidence="1 2">
    <name type="scientific">Gossypium laxum</name>
    <dbReference type="NCBI Taxonomy" id="34288"/>
    <lineage>
        <taxon>Eukaryota</taxon>
        <taxon>Viridiplantae</taxon>
        <taxon>Streptophyta</taxon>
        <taxon>Embryophyta</taxon>
        <taxon>Tracheophyta</taxon>
        <taxon>Spermatophyta</taxon>
        <taxon>Magnoliopsida</taxon>
        <taxon>eudicotyledons</taxon>
        <taxon>Gunneridae</taxon>
        <taxon>Pentapetalae</taxon>
        <taxon>rosids</taxon>
        <taxon>malvids</taxon>
        <taxon>Malvales</taxon>
        <taxon>Malvaceae</taxon>
        <taxon>Malvoideae</taxon>
        <taxon>Gossypium</taxon>
    </lineage>
</organism>
<gene>
    <name evidence="1" type="ORF">Golax_009713</name>
</gene>
<dbReference type="Proteomes" id="UP000593574">
    <property type="component" value="Unassembled WGS sequence"/>
</dbReference>
<evidence type="ECO:0000313" key="2">
    <source>
        <dbReference type="Proteomes" id="UP000593574"/>
    </source>
</evidence>
<sequence length="64" mass="7427">MNTPSFTTESTMGNAMLVVIPQRQHFVVRFAILCYIDAFHFQLQFFTNAMSIFLHSQIMIITII</sequence>
<keyword evidence="2" id="KW-1185">Reference proteome</keyword>
<accession>A0A7J8ZFM2</accession>
<reference evidence="1 2" key="1">
    <citation type="journal article" date="2019" name="Genome Biol. Evol.">
        <title>Insights into the evolution of the New World diploid cottons (Gossypium, subgenus Houzingenia) based on genome sequencing.</title>
        <authorList>
            <person name="Grover C.E."/>
            <person name="Arick M.A. 2nd"/>
            <person name="Thrash A."/>
            <person name="Conover J.L."/>
            <person name="Sanders W.S."/>
            <person name="Peterson D.G."/>
            <person name="Frelichowski J.E."/>
            <person name="Scheffler J.A."/>
            <person name="Scheffler B.E."/>
            <person name="Wendel J.F."/>
        </authorList>
    </citation>
    <scope>NUCLEOTIDE SEQUENCE [LARGE SCALE GENOMIC DNA]</scope>
    <source>
        <strain evidence="1">4</strain>
        <tissue evidence="1">Leaf</tissue>
    </source>
</reference>
<name>A0A7J8ZFM2_9ROSI</name>
<evidence type="ECO:0000313" key="1">
    <source>
        <dbReference type="EMBL" id="MBA0710420.1"/>
    </source>
</evidence>
<dbReference type="EMBL" id="JABEZV010000005">
    <property type="protein sequence ID" value="MBA0710420.1"/>
    <property type="molecule type" value="Genomic_DNA"/>
</dbReference>